<dbReference type="Pfam" id="PF00027">
    <property type="entry name" value="cNMP_binding"/>
    <property type="match status" value="1"/>
</dbReference>
<dbReference type="SUPFAM" id="SSF52091">
    <property type="entry name" value="SpoIIaa-like"/>
    <property type="match status" value="1"/>
</dbReference>
<protein>
    <recommendedName>
        <fullName evidence="6 7">Glutaminase</fullName>
        <ecNumber evidence="3 7">3.5.1.2</ecNumber>
    </recommendedName>
</protein>
<dbReference type="GO" id="GO:0006537">
    <property type="term" value="P:glutamate biosynthetic process"/>
    <property type="evidence" value="ECO:0007669"/>
    <property type="project" value="TreeGrafter"/>
</dbReference>
<organism evidence="10 11">
    <name type="scientific">Garicola koreensis</name>
    <dbReference type="NCBI Taxonomy" id="1262554"/>
    <lineage>
        <taxon>Bacteria</taxon>
        <taxon>Bacillati</taxon>
        <taxon>Actinomycetota</taxon>
        <taxon>Actinomycetes</taxon>
        <taxon>Micrococcales</taxon>
        <taxon>Micrococcaceae</taxon>
        <taxon>Garicola</taxon>
    </lineage>
</organism>
<comment type="catalytic activity">
    <reaction evidence="5 7">
        <text>L-glutamine + H2O = L-glutamate + NH4(+)</text>
        <dbReference type="Rhea" id="RHEA:15889"/>
        <dbReference type="ChEBI" id="CHEBI:15377"/>
        <dbReference type="ChEBI" id="CHEBI:28938"/>
        <dbReference type="ChEBI" id="CHEBI:29985"/>
        <dbReference type="ChEBI" id="CHEBI:58359"/>
        <dbReference type="EC" id="3.5.1.2"/>
    </reaction>
</comment>
<dbReference type="CDD" id="cd00038">
    <property type="entry name" value="CAP_ED"/>
    <property type="match status" value="1"/>
</dbReference>
<dbReference type="Pfam" id="PF04960">
    <property type="entry name" value="Glutaminase"/>
    <property type="match status" value="1"/>
</dbReference>
<feature type="binding site" evidence="7">
    <location>
        <position position="258"/>
    </location>
    <ligand>
        <name>substrate</name>
    </ligand>
</feature>
<feature type="binding site" evidence="7">
    <location>
        <position position="164"/>
    </location>
    <ligand>
        <name>substrate</name>
    </ligand>
</feature>
<comment type="subunit">
    <text evidence="2 7">Homotetramer.</text>
</comment>
<dbReference type="PANTHER" id="PTHR12544">
    <property type="entry name" value="GLUTAMINASE"/>
    <property type="match status" value="1"/>
</dbReference>
<dbReference type="InterPro" id="IPR012338">
    <property type="entry name" value="Beta-lactam/transpept-like"/>
</dbReference>
<feature type="binding site" evidence="7">
    <location>
        <position position="188"/>
    </location>
    <ligand>
        <name>substrate</name>
    </ligand>
</feature>
<dbReference type="EC" id="3.5.1.2" evidence="3 7"/>
<dbReference type="AlphaFoldDB" id="A0A7W5TRQ4"/>
<proteinExistence type="inferred from homology"/>
<keyword evidence="11" id="KW-1185">Reference proteome</keyword>
<dbReference type="FunFam" id="3.40.710.10:FF:000005">
    <property type="entry name" value="Glutaminase"/>
    <property type="match status" value="1"/>
</dbReference>
<comment type="similarity">
    <text evidence="1 7">Belongs to the glutaminase family.</text>
</comment>
<keyword evidence="7" id="KW-0007">Acetylation</keyword>
<dbReference type="PANTHER" id="PTHR12544:SF29">
    <property type="entry name" value="GLUTAMINASE"/>
    <property type="match status" value="1"/>
</dbReference>
<dbReference type="NCBIfam" id="TIGR03814">
    <property type="entry name" value="Gln_ase"/>
    <property type="match status" value="1"/>
</dbReference>
<evidence type="ECO:0000256" key="5">
    <source>
        <dbReference type="ARBA" id="ARBA00049534"/>
    </source>
</evidence>
<evidence type="ECO:0000256" key="1">
    <source>
        <dbReference type="ARBA" id="ARBA00011076"/>
    </source>
</evidence>
<evidence type="ECO:0000256" key="7">
    <source>
        <dbReference type="HAMAP-Rule" id="MF_00313"/>
    </source>
</evidence>
<dbReference type="GO" id="GO:0004359">
    <property type="term" value="F:glutaminase activity"/>
    <property type="evidence" value="ECO:0007669"/>
    <property type="project" value="UniProtKB-UniRule"/>
</dbReference>
<evidence type="ECO:0000256" key="2">
    <source>
        <dbReference type="ARBA" id="ARBA00011881"/>
    </source>
</evidence>
<dbReference type="Gene3D" id="2.60.120.10">
    <property type="entry name" value="Jelly Rolls"/>
    <property type="match status" value="1"/>
</dbReference>
<name>A0A7W5TRQ4_9MICC</name>
<evidence type="ECO:0000259" key="8">
    <source>
        <dbReference type="PROSITE" id="PS50042"/>
    </source>
</evidence>
<dbReference type="SUPFAM" id="SSF51206">
    <property type="entry name" value="cAMP-binding domain-like"/>
    <property type="match status" value="1"/>
</dbReference>
<feature type="domain" description="Cyclic nucleotide-binding" evidence="8">
    <location>
        <begin position="461"/>
        <end position="563"/>
    </location>
</feature>
<feature type="binding site" evidence="7">
    <location>
        <position position="63"/>
    </location>
    <ligand>
        <name>substrate</name>
    </ligand>
</feature>
<dbReference type="Gene3D" id="3.30.750.24">
    <property type="entry name" value="STAS domain"/>
    <property type="match status" value="1"/>
</dbReference>
<evidence type="ECO:0000256" key="3">
    <source>
        <dbReference type="ARBA" id="ARBA00012918"/>
    </source>
</evidence>
<sequence length="597" mass="65701">MRNPIQNYLESLADHGHYAVGKVASYIPELAAADPDRFALCIATVDGHLYTVGDGQFPYSIQSISKPFTYALALQDQGPAAVAQKIDVEPSGDAFNEISLDPGTKRPSNPMINAGAITAASLVAGKDRQERFERVQQWFSDFAGRQLTFDQQMYESELSAAHRNRAIAHMLREFEVLESDPEDFLDQYIRQCAMTVTTQDLARMAATLANGGVQPSTGERVAEPSVVEHVLSVMTSCGMYDTAGDWITSVGVPAKSGVSGGIIGVLPGQLGLAVFSPRLDAHGHSARGVAVFEHISEEMELHLMQVTRSSRTAVRDTYSLAERPSRRRRPEPHQILLDTLGEQCRIYELQGDLNFSGVESVVRRMVDDSPEFAVLDMRRVNDVAEVARMTLLSIGDRIQAAGGEAVLVDPEDALPIRDEDPNGIRIMDDLEAAMRWCEDELLRRHGADDEVDHKQVEEHPLLQQMSAAARRYMRTHFDVLHFAADEIILEAGEPFSGIHIVTAGEAVAEFDYAHTDGSTPVTMSVGTSFGELALARDDLQEARVRAATPVTLLKFSAEALDHVSQVRPSIAVDIWKAMTRDAYRVADRAMHEAAAYW</sequence>
<feature type="domain" description="STAS" evidence="9">
    <location>
        <begin position="346"/>
        <end position="418"/>
    </location>
</feature>
<dbReference type="PROSITE" id="PS50801">
    <property type="entry name" value="STAS"/>
    <property type="match status" value="1"/>
</dbReference>
<feature type="binding site" evidence="7">
    <location>
        <position position="240"/>
    </location>
    <ligand>
        <name>substrate</name>
    </ligand>
</feature>
<feature type="binding site" evidence="7">
    <location>
        <position position="113"/>
    </location>
    <ligand>
        <name>substrate</name>
    </ligand>
</feature>
<evidence type="ECO:0000256" key="4">
    <source>
        <dbReference type="ARBA" id="ARBA00022801"/>
    </source>
</evidence>
<dbReference type="PROSITE" id="PS50042">
    <property type="entry name" value="CNMP_BINDING_3"/>
    <property type="match status" value="1"/>
</dbReference>
<evidence type="ECO:0000313" key="11">
    <source>
        <dbReference type="Proteomes" id="UP000547528"/>
    </source>
</evidence>
<comment type="caution">
    <text evidence="10">The sequence shown here is derived from an EMBL/GenBank/DDBJ whole genome shotgun (WGS) entry which is preliminary data.</text>
</comment>
<reference evidence="10 11" key="1">
    <citation type="submission" date="2020-08" db="EMBL/GenBank/DDBJ databases">
        <title>Sequencing the genomes of 1000 actinobacteria strains.</title>
        <authorList>
            <person name="Klenk H.-P."/>
        </authorList>
    </citation>
    <scope>NUCLEOTIDE SEQUENCE [LARGE SCALE GENOMIC DNA]</scope>
    <source>
        <strain evidence="10 11">DSM 28238</strain>
    </source>
</reference>
<dbReference type="Gene3D" id="3.40.710.10">
    <property type="entry name" value="DD-peptidase/beta-lactamase superfamily"/>
    <property type="match status" value="1"/>
</dbReference>
<dbReference type="GO" id="GO:0006543">
    <property type="term" value="P:L-glutamine catabolic process"/>
    <property type="evidence" value="ECO:0007669"/>
    <property type="project" value="TreeGrafter"/>
</dbReference>
<dbReference type="InterPro" id="IPR014710">
    <property type="entry name" value="RmlC-like_jellyroll"/>
</dbReference>
<keyword evidence="4 7" id="KW-0378">Hydrolase</keyword>
<dbReference type="SUPFAM" id="SSF56601">
    <property type="entry name" value="beta-lactamase/transpeptidase-like"/>
    <property type="match status" value="1"/>
</dbReference>
<dbReference type="SMART" id="SM00100">
    <property type="entry name" value="cNMP"/>
    <property type="match status" value="1"/>
</dbReference>
<accession>A0A7W5TRQ4</accession>
<dbReference type="EMBL" id="JACIBT010000005">
    <property type="protein sequence ID" value="MBB3667960.1"/>
    <property type="molecule type" value="Genomic_DNA"/>
</dbReference>
<evidence type="ECO:0000313" key="10">
    <source>
        <dbReference type="EMBL" id="MBB3667960.1"/>
    </source>
</evidence>
<dbReference type="InterPro" id="IPR000595">
    <property type="entry name" value="cNMP-bd_dom"/>
</dbReference>
<dbReference type="InterPro" id="IPR015868">
    <property type="entry name" value="Glutaminase"/>
</dbReference>
<feature type="binding site" evidence="7">
    <location>
        <position position="157"/>
    </location>
    <ligand>
        <name>substrate</name>
    </ligand>
</feature>
<dbReference type="Proteomes" id="UP000547528">
    <property type="component" value="Unassembled WGS sequence"/>
</dbReference>
<evidence type="ECO:0000259" key="9">
    <source>
        <dbReference type="PROSITE" id="PS50801"/>
    </source>
</evidence>
<dbReference type="HAMAP" id="MF_00313">
    <property type="entry name" value="Glutaminase"/>
    <property type="match status" value="1"/>
</dbReference>
<dbReference type="InterPro" id="IPR018490">
    <property type="entry name" value="cNMP-bd_dom_sf"/>
</dbReference>
<evidence type="ECO:0000256" key="6">
    <source>
        <dbReference type="ARBA" id="ARBA00070405"/>
    </source>
</evidence>
<gene>
    <name evidence="7" type="primary">glsA</name>
    <name evidence="10" type="ORF">FHX47_001583</name>
</gene>
<dbReference type="InterPro" id="IPR002645">
    <property type="entry name" value="STAS_dom"/>
</dbReference>
<dbReference type="InterPro" id="IPR036513">
    <property type="entry name" value="STAS_dom_sf"/>
</dbReference>
<dbReference type="RefSeq" id="WP_183358372.1">
    <property type="nucleotide sequence ID" value="NZ_BAABKR010000011.1"/>
</dbReference>